<keyword evidence="1" id="KW-1133">Transmembrane helix</keyword>
<name>A0A0P1GCD9_9RHOB</name>
<gene>
    <name evidence="2" type="ORF">TRN7648_02352</name>
</gene>
<reference evidence="2 3" key="1">
    <citation type="submission" date="2015-09" db="EMBL/GenBank/DDBJ databases">
        <authorList>
            <consortium name="Swine Surveillance"/>
        </authorList>
    </citation>
    <scope>NUCLEOTIDE SEQUENCE [LARGE SCALE GENOMIC DNA]</scope>
    <source>
        <strain evidence="2 3">CECT 7648</strain>
    </source>
</reference>
<organism evidence="2 3">
    <name type="scientific">Tropicibacter naphthalenivorans</name>
    <dbReference type="NCBI Taxonomy" id="441103"/>
    <lineage>
        <taxon>Bacteria</taxon>
        <taxon>Pseudomonadati</taxon>
        <taxon>Pseudomonadota</taxon>
        <taxon>Alphaproteobacteria</taxon>
        <taxon>Rhodobacterales</taxon>
        <taxon>Roseobacteraceae</taxon>
        <taxon>Tropicibacter</taxon>
    </lineage>
</organism>
<dbReference type="RefSeq" id="WP_058247812.1">
    <property type="nucleotide sequence ID" value="NZ_CYSE01000003.1"/>
</dbReference>
<keyword evidence="1" id="KW-0472">Membrane</keyword>
<evidence type="ECO:0000256" key="1">
    <source>
        <dbReference type="SAM" id="Phobius"/>
    </source>
</evidence>
<protein>
    <submittedName>
        <fullName evidence="2">Uncharacterized protein</fullName>
    </submittedName>
</protein>
<proteinExistence type="predicted"/>
<dbReference type="EMBL" id="CYSE01000003">
    <property type="protein sequence ID" value="CUH79134.1"/>
    <property type="molecule type" value="Genomic_DNA"/>
</dbReference>
<dbReference type="Proteomes" id="UP000054935">
    <property type="component" value="Unassembled WGS sequence"/>
</dbReference>
<evidence type="ECO:0000313" key="3">
    <source>
        <dbReference type="Proteomes" id="UP000054935"/>
    </source>
</evidence>
<keyword evidence="3" id="KW-1185">Reference proteome</keyword>
<sequence length="64" mass="6551">MAVAALVLGSILGFFAGVFSWVVLDFTVLQAFGLYLTASFGCGALALANAIVARPSEGDMPLKA</sequence>
<feature type="transmembrane region" description="Helical" evidence="1">
    <location>
        <begin position="30"/>
        <end position="53"/>
    </location>
</feature>
<dbReference type="OrthoDB" id="7873902at2"/>
<accession>A0A0P1GCD9</accession>
<keyword evidence="1" id="KW-0812">Transmembrane</keyword>
<dbReference type="AlphaFoldDB" id="A0A0P1GCD9"/>
<evidence type="ECO:0000313" key="2">
    <source>
        <dbReference type="EMBL" id="CUH79134.1"/>
    </source>
</evidence>